<dbReference type="SUPFAM" id="SSF69000">
    <property type="entry name" value="FAD-dependent thiol oxidase"/>
    <property type="match status" value="1"/>
</dbReference>
<dbReference type="Pfam" id="PF04777">
    <property type="entry name" value="Evr1_Alr"/>
    <property type="match status" value="1"/>
</dbReference>
<dbReference type="InterPro" id="IPR017905">
    <property type="entry name" value="ERV/ALR_sulphydryl_oxidase"/>
</dbReference>
<dbReference type="PANTHER" id="PTHR12645">
    <property type="entry name" value="ALR/ERV"/>
    <property type="match status" value="1"/>
</dbReference>
<comment type="caution">
    <text evidence="8">The sequence shown here is derived from an EMBL/GenBank/DDBJ whole genome shotgun (WGS) entry which is preliminary data.</text>
</comment>
<dbReference type="GO" id="GO:0016971">
    <property type="term" value="F:flavin-dependent sulfhydryl oxidase activity"/>
    <property type="evidence" value="ECO:0007669"/>
    <property type="project" value="InterPro"/>
</dbReference>
<evidence type="ECO:0000256" key="3">
    <source>
        <dbReference type="ARBA" id="ARBA00022827"/>
    </source>
</evidence>
<keyword evidence="9" id="KW-1185">Reference proteome</keyword>
<dbReference type="Proteomes" id="UP000789572">
    <property type="component" value="Unassembled WGS sequence"/>
</dbReference>
<protein>
    <recommendedName>
        <fullName evidence="6">Sulfhydryl oxidase</fullName>
        <ecNumber evidence="6">1.8.3.2</ecNumber>
    </recommendedName>
</protein>
<name>A0A9N8ZTQ7_9GLOM</name>
<accession>A0A9N8ZTQ7</accession>
<dbReference type="PANTHER" id="PTHR12645:SF1">
    <property type="entry name" value="FAD-LINKED SULFHYDRYL OXIDASE ERV2"/>
    <property type="match status" value="1"/>
</dbReference>
<dbReference type="FunFam" id="1.20.120.310:FF:000002">
    <property type="entry name" value="Sulfhydryl oxidase"/>
    <property type="match status" value="1"/>
</dbReference>
<dbReference type="EMBL" id="CAJVPJ010000290">
    <property type="protein sequence ID" value="CAG8507003.1"/>
    <property type="molecule type" value="Genomic_DNA"/>
</dbReference>
<keyword evidence="4 6" id="KW-0560">Oxidoreductase</keyword>
<comment type="catalytic activity">
    <reaction evidence="6">
        <text>2 R'C(R)SH + O2 = R'C(R)S-S(R)CR' + H2O2</text>
        <dbReference type="Rhea" id="RHEA:17357"/>
        <dbReference type="ChEBI" id="CHEBI:15379"/>
        <dbReference type="ChEBI" id="CHEBI:16240"/>
        <dbReference type="ChEBI" id="CHEBI:16520"/>
        <dbReference type="ChEBI" id="CHEBI:17412"/>
        <dbReference type="EC" id="1.8.3.2"/>
    </reaction>
</comment>
<feature type="domain" description="ERV/ALR sulfhydryl oxidase" evidence="7">
    <location>
        <begin position="67"/>
        <end position="167"/>
    </location>
</feature>
<dbReference type="GO" id="GO:0005739">
    <property type="term" value="C:mitochondrion"/>
    <property type="evidence" value="ECO:0007669"/>
    <property type="project" value="TreeGrafter"/>
</dbReference>
<keyword evidence="3 6" id="KW-0274">FAD</keyword>
<sequence length="175" mass="19961">MRGIVGLTVITFLVIIPTLVYFNSSLNSRYQENINPLDYTEEFPTHLSENVDQNSVHGEVIMPKLGNATIKAELGRSSWKLLHTMMARFPERPTKDQKTALRSFIYLFSRLYPCGECAKEFQMILEKHPPQVSSREAASQWACAVHNIVNRRLLKEEFDCSTIADRYKCGCAAES</sequence>
<organism evidence="8 9">
    <name type="scientific">Paraglomus occultum</name>
    <dbReference type="NCBI Taxonomy" id="144539"/>
    <lineage>
        <taxon>Eukaryota</taxon>
        <taxon>Fungi</taxon>
        <taxon>Fungi incertae sedis</taxon>
        <taxon>Mucoromycota</taxon>
        <taxon>Glomeromycotina</taxon>
        <taxon>Glomeromycetes</taxon>
        <taxon>Paraglomerales</taxon>
        <taxon>Paraglomeraceae</taxon>
        <taxon>Paraglomus</taxon>
    </lineage>
</organism>
<dbReference type="OrthoDB" id="59470at2759"/>
<dbReference type="PROSITE" id="PS51324">
    <property type="entry name" value="ERV_ALR"/>
    <property type="match status" value="1"/>
</dbReference>
<evidence type="ECO:0000313" key="9">
    <source>
        <dbReference type="Proteomes" id="UP000789572"/>
    </source>
</evidence>
<dbReference type="InterPro" id="IPR039799">
    <property type="entry name" value="ALR/ERV"/>
</dbReference>
<evidence type="ECO:0000256" key="6">
    <source>
        <dbReference type="RuleBase" id="RU371123"/>
    </source>
</evidence>
<keyword evidence="2 6" id="KW-0285">Flavoprotein</keyword>
<dbReference type="AlphaFoldDB" id="A0A9N8ZTQ7"/>
<dbReference type="InterPro" id="IPR036774">
    <property type="entry name" value="ERV/ALR_sulphydryl_oxid_sf"/>
</dbReference>
<dbReference type="Gene3D" id="1.20.120.310">
    <property type="entry name" value="ERV/ALR sulfhydryl oxidase domain"/>
    <property type="match status" value="1"/>
</dbReference>
<keyword evidence="5" id="KW-1015">Disulfide bond</keyword>
<comment type="cofactor">
    <cofactor evidence="1 6">
        <name>FAD</name>
        <dbReference type="ChEBI" id="CHEBI:57692"/>
    </cofactor>
</comment>
<dbReference type="EC" id="1.8.3.2" evidence="6"/>
<evidence type="ECO:0000256" key="4">
    <source>
        <dbReference type="ARBA" id="ARBA00023002"/>
    </source>
</evidence>
<reference evidence="8" key="1">
    <citation type="submission" date="2021-06" db="EMBL/GenBank/DDBJ databases">
        <authorList>
            <person name="Kallberg Y."/>
            <person name="Tangrot J."/>
            <person name="Rosling A."/>
        </authorList>
    </citation>
    <scope>NUCLEOTIDE SEQUENCE</scope>
    <source>
        <strain evidence="8">IA702</strain>
    </source>
</reference>
<evidence type="ECO:0000259" key="7">
    <source>
        <dbReference type="PROSITE" id="PS51324"/>
    </source>
</evidence>
<proteinExistence type="predicted"/>
<evidence type="ECO:0000313" key="8">
    <source>
        <dbReference type="EMBL" id="CAG8507003.1"/>
    </source>
</evidence>
<gene>
    <name evidence="8" type="ORF">POCULU_LOCUS2869</name>
</gene>
<evidence type="ECO:0000256" key="2">
    <source>
        <dbReference type="ARBA" id="ARBA00022630"/>
    </source>
</evidence>
<dbReference type="GO" id="GO:0050660">
    <property type="term" value="F:flavin adenine dinucleotide binding"/>
    <property type="evidence" value="ECO:0007669"/>
    <property type="project" value="TreeGrafter"/>
</dbReference>
<evidence type="ECO:0000256" key="1">
    <source>
        <dbReference type="ARBA" id="ARBA00001974"/>
    </source>
</evidence>
<evidence type="ECO:0000256" key="5">
    <source>
        <dbReference type="ARBA" id="ARBA00023157"/>
    </source>
</evidence>